<organism evidence="2 3">
    <name type="scientific">Pelobates cultripes</name>
    <name type="common">Western spadefoot toad</name>
    <dbReference type="NCBI Taxonomy" id="61616"/>
    <lineage>
        <taxon>Eukaryota</taxon>
        <taxon>Metazoa</taxon>
        <taxon>Chordata</taxon>
        <taxon>Craniata</taxon>
        <taxon>Vertebrata</taxon>
        <taxon>Euteleostomi</taxon>
        <taxon>Amphibia</taxon>
        <taxon>Batrachia</taxon>
        <taxon>Anura</taxon>
        <taxon>Pelobatoidea</taxon>
        <taxon>Pelobatidae</taxon>
        <taxon>Pelobates</taxon>
    </lineage>
</organism>
<evidence type="ECO:0000256" key="1">
    <source>
        <dbReference type="SAM" id="MobiDB-lite"/>
    </source>
</evidence>
<accession>A0AAD1RKW1</accession>
<evidence type="ECO:0000313" key="2">
    <source>
        <dbReference type="EMBL" id="CAH2272403.1"/>
    </source>
</evidence>
<reference evidence="2" key="1">
    <citation type="submission" date="2022-03" db="EMBL/GenBank/DDBJ databases">
        <authorList>
            <person name="Alioto T."/>
            <person name="Alioto T."/>
            <person name="Gomez Garrido J."/>
        </authorList>
    </citation>
    <scope>NUCLEOTIDE SEQUENCE</scope>
</reference>
<name>A0AAD1RKW1_PELCU</name>
<protein>
    <submittedName>
        <fullName evidence="2">Uncharacterized protein</fullName>
    </submittedName>
</protein>
<dbReference type="EMBL" id="OW240914">
    <property type="protein sequence ID" value="CAH2272403.1"/>
    <property type="molecule type" value="Genomic_DNA"/>
</dbReference>
<sequence length="144" mass="15375">MNIGDMWKQAHKAAGATMASLHGGCSDFSDGTSDEGEGSFMPAGAPPPPERPQPPAPTPTPVTMEAIRELMTTHHGKISAEVATIREDLKGLSARLGIMEYTSNSQIEELQAAVHDLKQHDFELQCLLLVVPTRNEQPSNTGSG</sequence>
<proteinExistence type="predicted"/>
<feature type="compositionally biased region" description="Pro residues" evidence="1">
    <location>
        <begin position="44"/>
        <end position="60"/>
    </location>
</feature>
<dbReference type="AlphaFoldDB" id="A0AAD1RKW1"/>
<gene>
    <name evidence="2" type="ORF">PECUL_23A016451</name>
</gene>
<feature type="region of interest" description="Disordered" evidence="1">
    <location>
        <begin position="25"/>
        <end position="61"/>
    </location>
</feature>
<keyword evidence="3" id="KW-1185">Reference proteome</keyword>
<evidence type="ECO:0000313" key="3">
    <source>
        <dbReference type="Proteomes" id="UP001295444"/>
    </source>
</evidence>
<dbReference type="Proteomes" id="UP001295444">
    <property type="component" value="Chromosome 03"/>
</dbReference>